<sequence length="456" mass="48813">MSRILMGGHLSDAGRLPRYVALFALGVAAIWAPITGYLKTAPLKYSSHLSLILPGSGVSASVNLNNIGQVSSYANSAFASNSVSPTETYKRLLGADRVIRAAASAIGQGPQEFGTPRVRLVDQTAFIHVEMLGPSPKAAQLRATALLAAFFTEIDRLRKDEVATREDGGLGAIAEYKASVTATRDEIAQLQKDTGLYSAEQYARQVDAHDALRAKVDTLATELKGKEGAVTRLQARLGTDAQWASMILLLNSDSAYLALLETLATQTSKLAAAQSRFGAQHPKFQRAQDALDAARNAAIQRATEVTGKPIALERMPNGGRAALLTDLVLQESERNGLEKQYDELSAQLAAQAARLEELAPLAARLEDRQRDFEVAEAVFASAIARQQSSKTDIYASYPLVQVLEDPTLAEQPSSPRRNLAVAAGGAATFMLCVALVLAWVRKPMIGYLLAKGGDKP</sequence>
<evidence type="ECO:0000313" key="3">
    <source>
        <dbReference type="EMBL" id="KCV83312.1"/>
    </source>
</evidence>
<feature type="coiled-coil region" evidence="1">
    <location>
        <begin position="327"/>
        <end position="354"/>
    </location>
</feature>
<dbReference type="GO" id="GO:0005886">
    <property type="term" value="C:plasma membrane"/>
    <property type="evidence" value="ECO:0007669"/>
    <property type="project" value="TreeGrafter"/>
</dbReference>
<proteinExistence type="predicted"/>
<comment type="caution">
    <text evidence="3">The sequence shown here is derived from an EMBL/GenBank/DDBJ whole genome shotgun (WGS) entry which is preliminary data.</text>
</comment>
<dbReference type="STRING" id="1461693.ATO10_01085"/>
<dbReference type="PATRIC" id="fig|1461693.3.peg.226"/>
<keyword evidence="4" id="KW-1185">Reference proteome</keyword>
<feature type="transmembrane region" description="Helical" evidence="2">
    <location>
        <begin position="419"/>
        <end position="440"/>
    </location>
</feature>
<accession>A0A058ZQ77</accession>
<dbReference type="EMBL" id="AQQY01000001">
    <property type="protein sequence ID" value="KCV83312.1"/>
    <property type="molecule type" value="Genomic_DNA"/>
</dbReference>
<evidence type="ECO:0000256" key="1">
    <source>
        <dbReference type="SAM" id="Coils"/>
    </source>
</evidence>
<keyword evidence="2" id="KW-1133">Transmembrane helix</keyword>
<dbReference type="GO" id="GO:0004713">
    <property type="term" value="F:protein tyrosine kinase activity"/>
    <property type="evidence" value="ECO:0007669"/>
    <property type="project" value="TreeGrafter"/>
</dbReference>
<dbReference type="PANTHER" id="PTHR32309">
    <property type="entry name" value="TYROSINE-PROTEIN KINASE"/>
    <property type="match status" value="1"/>
</dbReference>
<organism evidence="3 4">
    <name type="scientific">Actibacterium atlanticum</name>
    <dbReference type="NCBI Taxonomy" id="1461693"/>
    <lineage>
        <taxon>Bacteria</taxon>
        <taxon>Pseudomonadati</taxon>
        <taxon>Pseudomonadota</taxon>
        <taxon>Alphaproteobacteria</taxon>
        <taxon>Rhodobacterales</taxon>
        <taxon>Roseobacteraceae</taxon>
        <taxon>Actibacterium</taxon>
    </lineage>
</organism>
<evidence type="ECO:0000256" key="2">
    <source>
        <dbReference type="SAM" id="Phobius"/>
    </source>
</evidence>
<keyword evidence="2" id="KW-0472">Membrane</keyword>
<reference evidence="3 4" key="1">
    <citation type="submission" date="2013-04" db="EMBL/GenBank/DDBJ databases">
        <title>Shimia sp. 22II-S11-Z10 Genome Sequencing.</title>
        <authorList>
            <person name="Lai Q."/>
            <person name="Li G."/>
            <person name="Shao Z."/>
        </authorList>
    </citation>
    <scope>NUCLEOTIDE SEQUENCE [LARGE SCALE GENOMIC DNA]</scope>
    <source>
        <strain evidence="4">22II-S11-Z10</strain>
    </source>
</reference>
<dbReference type="PANTHER" id="PTHR32309:SF13">
    <property type="entry name" value="FERRIC ENTEROBACTIN TRANSPORT PROTEIN FEPE"/>
    <property type="match status" value="1"/>
</dbReference>
<protein>
    <recommendedName>
        <fullName evidence="5">Lipopolysaccharide biosynthesis protein</fullName>
    </recommendedName>
</protein>
<evidence type="ECO:0008006" key="5">
    <source>
        <dbReference type="Google" id="ProtNLM"/>
    </source>
</evidence>
<gene>
    <name evidence="3" type="ORF">ATO10_01085</name>
</gene>
<dbReference type="Proteomes" id="UP000024836">
    <property type="component" value="Unassembled WGS sequence"/>
</dbReference>
<name>A0A058ZQ77_9RHOB</name>
<keyword evidence="2" id="KW-0812">Transmembrane</keyword>
<dbReference type="InterPro" id="IPR050445">
    <property type="entry name" value="Bact_polysacc_biosynth/exp"/>
</dbReference>
<dbReference type="eggNOG" id="COG3206">
    <property type="taxonomic scope" value="Bacteria"/>
</dbReference>
<evidence type="ECO:0000313" key="4">
    <source>
        <dbReference type="Proteomes" id="UP000024836"/>
    </source>
</evidence>
<feature type="transmembrane region" description="Helical" evidence="2">
    <location>
        <begin position="20"/>
        <end position="38"/>
    </location>
</feature>
<keyword evidence="1" id="KW-0175">Coiled coil</keyword>
<dbReference type="AlphaFoldDB" id="A0A058ZQ77"/>